<dbReference type="Pfam" id="PF07714">
    <property type="entry name" value="PK_Tyr_Ser-Thr"/>
    <property type="match status" value="1"/>
</dbReference>
<dbReference type="PANTHER" id="PTHR44329:SF214">
    <property type="entry name" value="PROTEIN KINASE DOMAIN-CONTAINING PROTEIN"/>
    <property type="match status" value="1"/>
</dbReference>
<proteinExistence type="predicted"/>
<reference evidence="2 3" key="1">
    <citation type="submission" date="2018-06" db="EMBL/GenBank/DDBJ databases">
        <title>Comparative genomics reveals the genomic features of Rhizophagus irregularis, R. cerebriforme, R. diaphanum and Gigaspora rosea, and their symbiotic lifestyle signature.</title>
        <authorList>
            <person name="Morin E."/>
            <person name="San Clemente H."/>
            <person name="Chen E.C.H."/>
            <person name="De La Providencia I."/>
            <person name="Hainaut M."/>
            <person name="Kuo A."/>
            <person name="Kohler A."/>
            <person name="Murat C."/>
            <person name="Tang N."/>
            <person name="Roy S."/>
            <person name="Loubradou J."/>
            <person name="Henrissat B."/>
            <person name="Grigoriev I.V."/>
            <person name="Corradi N."/>
            <person name="Roux C."/>
            <person name="Martin F.M."/>
        </authorList>
    </citation>
    <scope>NUCLEOTIDE SEQUENCE [LARGE SCALE GENOMIC DNA]</scope>
    <source>
        <strain evidence="2 3">DAOM 194757</strain>
    </source>
</reference>
<dbReference type="GO" id="GO:0005524">
    <property type="term" value="F:ATP binding"/>
    <property type="evidence" value="ECO:0007669"/>
    <property type="project" value="InterPro"/>
</dbReference>
<dbReference type="SUPFAM" id="SSF56112">
    <property type="entry name" value="Protein kinase-like (PK-like)"/>
    <property type="match status" value="1"/>
</dbReference>
<feature type="domain" description="Protein kinase" evidence="1">
    <location>
        <begin position="1"/>
        <end position="83"/>
    </location>
</feature>
<dbReference type="Proteomes" id="UP000266673">
    <property type="component" value="Unassembled WGS sequence"/>
</dbReference>
<dbReference type="Gene3D" id="1.10.510.10">
    <property type="entry name" value="Transferase(Phosphotransferase) domain 1"/>
    <property type="match status" value="1"/>
</dbReference>
<name>A0A397UX65_9GLOM</name>
<dbReference type="GO" id="GO:0004674">
    <property type="term" value="F:protein serine/threonine kinase activity"/>
    <property type="evidence" value="ECO:0007669"/>
    <property type="project" value="TreeGrafter"/>
</dbReference>
<dbReference type="OrthoDB" id="4062651at2759"/>
<dbReference type="EMBL" id="QKWP01000799">
    <property type="protein sequence ID" value="RIB14745.1"/>
    <property type="molecule type" value="Genomic_DNA"/>
</dbReference>
<dbReference type="STRING" id="44941.A0A397UX65"/>
<evidence type="ECO:0000259" key="1">
    <source>
        <dbReference type="PROSITE" id="PS50011"/>
    </source>
</evidence>
<comment type="caution">
    <text evidence="2">The sequence shown here is derived from an EMBL/GenBank/DDBJ whole genome shotgun (WGS) entry which is preliminary data.</text>
</comment>
<dbReference type="InterPro" id="IPR000719">
    <property type="entry name" value="Prot_kinase_dom"/>
</dbReference>
<accession>A0A397UX65</accession>
<dbReference type="InterPro" id="IPR051681">
    <property type="entry name" value="Ser/Thr_Kinases-Pseudokinases"/>
</dbReference>
<evidence type="ECO:0000313" key="3">
    <source>
        <dbReference type="Proteomes" id="UP000266673"/>
    </source>
</evidence>
<evidence type="ECO:0000313" key="2">
    <source>
        <dbReference type="EMBL" id="RIB14745.1"/>
    </source>
</evidence>
<dbReference type="PANTHER" id="PTHR44329">
    <property type="entry name" value="SERINE/THREONINE-PROTEIN KINASE TNNI3K-RELATED"/>
    <property type="match status" value="1"/>
</dbReference>
<dbReference type="AlphaFoldDB" id="A0A397UX65"/>
<dbReference type="PROSITE" id="PS50011">
    <property type="entry name" value="PROTEIN_KINASE_DOM"/>
    <property type="match status" value="1"/>
</dbReference>
<keyword evidence="3" id="KW-1185">Reference proteome</keyword>
<protein>
    <recommendedName>
        <fullName evidence="1">Protein kinase domain-containing protein</fullName>
    </recommendedName>
</protein>
<sequence length="167" mass="18912">MKADIYSFGIIMAEMSTGKPPFFDIEYDEILAIQICKGLRPEFAEGTPECYTQLALQCMDANPFKRPTASDIHDKLIRWHDIVNYSDAKNQNELAILRAFQSADETILTLLTEFPIYPKNKLASKLLNFKNLSERINTSSVELLNIYGSGNSISDDLYAIYSPLSEE</sequence>
<organism evidence="2 3">
    <name type="scientific">Gigaspora rosea</name>
    <dbReference type="NCBI Taxonomy" id="44941"/>
    <lineage>
        <taxon>Eukaryota</taxon>
        <taxon>Fungi</taxon>
        <taxon>Fungi incertae sedis</taxon>
        <taxon>Mucoromycota</taxon>
        <taxon>Glomeromycotina</taxon>
        <taxon>Glomeromycetes</taxon>
        <taxon>Diversisporales</taxon>
        <taxon>Gigasporaceae</taxon>
        <taxon>Gigaspora</taxon>
    </lineage>
</organism>
<dbReference type="InterPro" id="IPR011009">
    <property type="entry name" value="Kinase-like_dom_sf"/>
</dbReference>
<dbReference type="InterPro" id="IPR001245">
    <property type="entry name" value="Ser-Thr/Tyr_kinase_cat_dom"/>
</dbReference>
<gene>
    <name evidence="2" type="ORF">C2G38_1626017</name>
</gene>